<organism evidence="2 3">
    <name type="scientific">Capsaspora owczarzaki (strain ATCC 30864)</name>
    <dbReference type="NCBI Taxonomy" id="595528"/>
    <lineage>
        <taxon>Eukaryota</taxon>
        <taxon>Filasterea</taxon>
        <taxon>Capsaspora</taxon>
    </lineage>
</organism>
<proteinExistence type="predicted"/>
<dbReference type="InParanoid" id="A0A0D2WWC1"/>
<feature type="signal peptide" evidence="1">
    <location>
        <begin position="1"/>
        <end position="23"/>
    </location>
</feature>
<keyword evidence="1" id="KW-0732">Signal</keyword>
<dbReference type="AlphaFoldDB" id="A0A0D2WWC1"/>
<gene>
    <name evidence="2" type="ORF">CAOG_007045</name>
</gene>
<reference evidence="3" key="1">
    <citation type="submission" date="2011-02" db="EMBL/GenBank/DDBJ databases">
        <title>The Genome Sequence of Capsaspora owczarzaki ATCC 30864.</title>
        <authorList>
            <person name="Russ C."/>
            <person name="Cuomo C."/>
            <person name="Burger G."/>
            <person name="Gray M.W."/>
            <person name="Holland P.W.H."/>
            <person name="King N."/>
            <person name="Lang F.B.F."/>
            <person name="Roger A.J."/>
            <person name="Ruiz-Trillo I."/>
            <person name="Young S.K."/>
            <person name="Zeng Q."/>
            <person name="Gargeya S."/>
            <person name="Alvarado L."/>
            <person name="Berlin A."/>
            <person name="Chapman S.B."/>
            <person name="Chen Z."/>
            <person name="Freedman E."/>
            <person name="Gellesch M."/>
            <person name="Goldberg J."/>
            <person name="Griggs A."/>
            <person name="Gujja S."/>
            <person name="Heilman E."/>
            <person name="Heiman D."/>
            <person name="Howarth C."/>
            <person name="Mehta T."/>
            <person name="Neiman D."/>
            <person name="Pearson M."/>
            <person name="Roberts A."/>
            <person name="Saif S."/>
            <person name="Shea T."/>
            <person name="Shenoy N."/>
            <person name="Sisk P."/>
            <person name="Stolte C."/>
            <person name="Sykes S."/>
            <person name="White J."/>
            <person name="Yandava C."/>
            <person name="Haas B."/>
            <person name="Nusbaum C."/>
            <person name="Birren B."/>
        </authorList>
    </citation>
    <scope>NUCLEOTIDE SEQUENCE</scope>
    <source>
        <strain evidence="3">ATCC 30864</strain>
    </source>
</reference>
<protein>
    <submittedName>
        <fullName evidence="2">Uncharacterized protein</fullName>
    </submittedName>
</protein>
<feature type="chain" id="PRO_5002254836" evidence="1">
    <location>
        <begin position="24"/>
        <end position="638"/>
    </location>
</feature>
<evidence type="ECO:0000313" key="2">
    <source>
        <dbReference type="EMBL" id="KJE96773.1"/>
    </source>
</evidence>
<dbReference type="PhylomeDB" id="A0A0D2WWC1"/>
<keyword evidence="3" id="KW-1185">Reference proteome</keyword>
<dbReference type="Proteomes" id="UP000008743">
    <property type="component" value="Unassembled WGS sequence"/>
</dbReference>
<accession>A0A0D2WWC1</accession>
<sequence length="638" mass="71245">MIVSSFSSLFFFSLRLPSDMAAAQPQSVTITLRELGALNAPTDLQTQLLQHNVLHLFSRDVPYGFLGVQPLLTGRASAPPHYLTGPGGVGKSGILFMLVVEVLRHNNAVLNGRASPVPNAANEPVLIIYVPNADEIVSAAPQVAAELMLGHVHRANDNALQVEQWPSTISTRVRDWWTKLRQTLDRDAPALEIWEAVLALLRQQPLRALFAIDQWNALVTASNLPDNHPLRPMRSIAFATYLSQLITAVSSSFGAVVLQPGVFRDAERTTRQVDVRRLTPAEGEALRGIWNQRASPIVSPQDMRAVVERTGGIPRLCEFYYWSRRDTAMAFDRLCINYYLERFHGVARHLAGRLDDTDMTRRFQEDLVSLYLQRPSLQSSPSVTALWESTGMLIRDNNDLNKLIPLNAFVMSAATMFIDSTLAHRLSTIYHDPPIRWRALELFVAACLRSNRLTAIHSTNLRRDTRRKPFTIQCTAPHFLDASFCSDVTAYLAQHNGGQPFPLGTLLAPAFNLPVVDYVTFAPCGDPQGRRAVTHELVFIQVSAGSYADHHTKLPHLYQQPPSWGDTLLRSFERAFGIAPAAVPIDRTQLPPRVRYIYITVSSVRMQRNTLGSGSLVHLVSENDVEEMDRARWAAMAQ</sequence>
<dbReference type="EMBL" id="KE346372">
    <property type="protein sequence ID" value="KJE96773.1"/>
    <property type="molecule type" value="Genomic_DNA"/>
</dbReference>
<evidence type="ECO:0000313" key="3">
    <source>
        <dbReference type="Proteomes" id="UP000008743"/>
    </source>
</evidence>
<name>A0A0D2WWC1_CAPO3</name>
<evidence type="ECO:0000256" key="1">
    <source>
        <dbReference type="SAM" id="SignalP"/>
    </source>
</evidence>